<sequence length="109" mass="12139">MSDQWYSNPTQVYFACRALALGKTLNHMDVIQGVRGWRLGAIVHTLRSHYGWPIVTEYRGPERIGHYHLAKTCDPSELDFPPSAQRLAAELEALRSKGRASGCRGAVDG</sequence>
<dbReference type="EMBL" id="JBHTJT010000031">
    <property type="protein sequence ID" value="MFD0980996.1"/>
    <property type="molecule type" value="Genomic_DNA"/>
</dbReference>
<reference evidence="2" key="1">
    <citation type="journal article" date="2019" name="Int. J. Syst. Evol. Microbiol.">
        <title>The Global Catalogue of Microorganisms (GCM) 10K type strain sequencing project: providing services to taxonomists for standard genome sequencing and annotation.</title>
        <authorList>
            <consortium name="The Broad Institute Genomics Platform"/>
            <consortium name="The Broad Institute Genome Sequencing Center for Infectious Disease"/>
            <person name="Wu L."/>
            <person name="Ma J."/>
        </authorList>
    </citation>
    <scope>NUCLEOTIDE SEQUENCE [LARGE SCALE GENOMIC DNA]</scope>
    <source>
        <strain evidence="2">CCUG 60524</strain>
    </source>
</reference>
<gene>
    <name evidence="1" type="ORF">ACFQ2S_15215</name>
</gene>
<evidence type="ECO:0000313" key="2">
    <source>
        <dbReference type="Proteomes" id="UP001597108"/>
    </source>
</evidence>
<accession>A0ABW3IS62</accession>
<protein>
    <recommendedName>
        <fullName evidence="3">Helix-turn-helix domain-containing protein</fullName>
    </recommendedName>
</protein>
<dbReference type="RefSeq" id="WP_386075716.1">
    <property type="nucleotide sequence ID" value="NZ_JBHTJT010000031.1"/>
</dbReference>
<evidence type="ECO:0008006" key="3">
    <source>
        <dbReference type="Google" id="ProtNLM"/>
    </source>
</evidence>
<name>A0ABW3IS62_9RHOB</name>
<proteinExistence type="predicted"/>
<evidence type="ECO:0000313" key="1">
    <source>
        <dbReference type="EMBL" id="MFD0980996.1"/>
    </source>
</evidence>
<dbReference type="Proteomes" id="UP001597108">
    <property type="component" value="Unassembled WGS sequence"/>
</dbReference>
<keyword evidence="2" id="KW-1185">Reference proteome</keyword>
<comment type="caution">
    <text evidence="1">The sequence shown here is derived from an EMBL/GenBank/DDBJ whole genome shotgun (WGS) entry which is preliminary data.</text>
</comment>
<organism evidence="1 2">
    <name type="scientific">Tropicimonas aquimaris</name>
    <dbReference type="NCBI Taxonomy" id="914152"/>
    <lineage>
        <taxon>Bacteria</taxon>
        <taxon>Pseudomonadati</taxon>
        <taxon>Pseudomonadota</taxon>
        <taxon>Alphaproteobacteria</taxon>
        <taxon>Rhodobacterales</taxon>
        <taxon>Roseobacteraceae</taxon>
        <taxon>Tropicimonas</taxon>
    </lineage>
</organism>